<dbReference type="EMBL" id="BPLQ01011101">
    <property type="protein sequence ID" value="GIY55640.1"/>
    <property type="molecule type" value="Genomic_DNA"/>
</dbReference>
<reference evidence="1 2" key="1">
    <citation type="submission" date="2021-06" db="EMBL/GenBank/DDBJ databases">
        <title>Caerostris darwini draft genome.</title>
        <authorList>
            <person name="Kono N."/>
            <person name="Arakawa K."/>
        </authorList>
    </citation>
    <scope>NUCLEOTIDE SEQUENCE [LARGE SCALE GENOMIC DNA]</scope>
</reference>
<gene>
    <name evidence="1" type="ORF">CDAR_292321</name>
</gene>
<proteinExistence type="predicted"/>
<keyword evidence="2" id="KW-1185">Reference proteome</keyword>
<name>A0AAV4UD33_9ARAC</name>
<comment type="caution">
    <text evidence="1">The sequence shown here is derived from an EMBL/GenBank/DDBJ whole genome shotgun (WGS) entry which is preliminary data.</text>
</comment>
<organism evidence="1 2">
    <name type="scientific">Caerostris darwini</name>
    <dbReference type="NCBI Taxonomy" id="1538125"/>
    <lineage>
        <taxon>Eukaryota</taxon>
        <taxon>Metazoa</taxon>
        <taxon>Ecdysozoa</taxon>
        <taxon>Arthropoda</taxon>
        <taxon>Chelicerata</taxon>
        <taxon>Arachnida</taxon>
        <taxon>Araneae</taxon>
        <taxon>Araneomorphae</taxon>
        <taxon>Entelegynae</taxon>
        <taxon>Araneoidea</taxon>
        <taxon>Araneidae</taxon>
        <taxon>Caerostris</taxon>
    </lineage>
</organism>
<dbReference type="AlphaFoldDB" id="A0AAV4UD33"/>
<evidence type="ECO:0000313" key="2">
    <source>
        <dbReference type="Proteomes" id="UP001054837"/>
    </source>
</evidence>
<sequence length="180" mass="20669">MIHLHNPIITPFIRCGCIKFPYADGSASEEEESLCGSSFGFFMNKAEETICTIPKRILETFHCLGNSFSSFPCNITTIQWETLPLSPPLHQTLTQSYPLGSYTFQFPPSPLLIPWRPIRPSEKESEMFPLSLFDCSPRRHGIRKRTMSCFVSKMNRAPVPEETVTVMDTNDAWHPRIWLR</sequence>
<accession>A0AAV4UD33</accession>
<dbReference type="Proteomes" id="UP001054837">
    <property type="component" value="Unassembled WGS sequence"/>
</dbReference>
<protein>
    <submittedName>
        <fullName evidence="1">Uncharacterized protein</fullName>
    </submittedName>
</protein>
<evidence type="ECO:0000313" key="1">
    <source>
        <dbReference type="EMBL" id="GIY55640.1"/>
    </source>
</evidence>